<dbReference type="InterPro" id="IPR006943">
    <property type="entry name" value="DUF641_pln"/>
</dbReference>
<reference evidence="4" key="1">
    <citation type="submission" date="2025-08" db="UniProtKB">
        <authorList>
            <consortium name="RefSeq"/>
        </authorList>
    </citation>
    <scope>IDENTIFICATION</scope>
    <source>
        <strain evidence="4">OHB3-1</strain>
    </source>
</reference>
<gene>
    <name evidence="4" type="primary">LOC111012928</name>
</gene>
<feature type="domain" description="GIL1/IRKI C-terminal" evidence="2">
    <location>
        <begin position="404"/>
        <end position="456"/>
    </location>
</feature>
<dbReference type="GeneID" id="111012928"/>
<organism evidence="3 4">
    <name type="scientific">Momordica charantia</name>
    <name type="common">Bitter gourd</name>
    <name type="synonym">Balsam pear</name>
    <dbReference type="NCBI Taxonomy" id="3673"/>
    <lineage>
        <taxon>Eukaryota</taxon>
        <taxon>Viridiplantae</taxon>
        <taxon>Streptophyta</taxon>
        <taxon>Embryophyta</taxon>
        <taxon>Tracheophyta</taxon>
        <taxon>Spermatophyta</taxon>
        <taxon>Magnoliopsida</taxon>
        <taxon>eudicotyledons</taxon>
        <taxon>Gunneridae</taxon>
        <taxon>Pentapetalae</taxon>
        <taxon>rosids</taxon>
        <taxon>fabids</taxon>
        <taxon>Cucurbitales</taxon>
        <taxon>Cucurbitaceae</taxon>
        <taxon>Momordiceae</taxon>
        <taxon>Momordica</taxon>
    </lineage>
</organism>
<dbReference type="Proteomes" id="UP000504603">
    <property type="component" value="Unplaced"/>
</dbReference>
<sequence length="476" mass="54224">MDSVKPLATSSKKSKLARTFAKVLHIRMLTGVSSVDGIRKANRTVVVKTADSQSTDSFDCSDEDQQERAAMEALLAKLFANITALKAAYAQLQYAQSPFDVDGIQAADRTIVSELKSLSELKRCFVKKQLDDPLPETAMLLAELTEQKSVVKMYEISVKKLNSQVRLKDSEIIFLKEKLEESKSNNKLLEKRMNQSGPLSVLENLELSTVNSNHFVRVLRHTVKTVRSFVQLMIDEMKSAGWDIREAASAIEPDVVFLKEDHKCFAFEAFVCRVMFENFHFPNFALSSESQSLPNKKQQQQQQQQQKKVYLRRFTEAKSLKSKELLLFLGQKPNSTFAKFCRAKYLQLIHPKMESSLFGNLRQRSAVSSGKIPDTAFFGTFGEMARWVWLLHCLAFLFDPEALIFQVNKGCRFAEVYMKTVTEEVFFLSTQPDLRVAFTVVPGFNIGKTVIQSQVYLSQSQHSHHQIKQPVHTKHR</sequence>
<dbReference type="InterPro" id="IPR056813">
    <property type="entry name" value="GIL1_IRKI_C"/>
</dbReference>
<evidence type="ECO:0000313" key="4">
    <source>
        <dbReference type="RefSeq" id="XP_022142939.1"/>
    </source>
</evidence>
<dbReference type="RefSeq" id="XP_022142939.1">
    <property type="nucleotide sequence ID" value="XM_022287247.1"/>
</dbReference>
<feature type="domain" description="DUF641" evidence="1">
    <location>
        <begin position="67"/>
        <end position="192"/>
    </location>
</feature>
<dbReference type="Pfam" id="PF24994">
    <property type="entry name" value="GIL1_IRKI_C"/>
    <property type="match status" value="1"/>
</dbReference>
<evidence type="ECO:0000259" key="2">
    <source>
        <dbReference type="Pfam" id="PF24994"/>
    </source>
</evidence>
<dbReference type="GO" id="GO:0009639">
    <property type="term" value="P:response to red or far red light"/>
    <property type="evidence" value="ECO:0007669"/>
    <property type="project" value="InterPro"/>
</dbReference>
<evidence type="ECO:0000259" key="1">
    <source>
        <dbReference type="Pfam" id="PF04859"/>
    </source>
</evidence>
<dbReference type="PANTHER" id="PTHR31161">
    <property type="entry name" value="PROTEIN GRAVITROPIC IN THE LIGHT 1"/>
    <property type="match status" value="1"/>
</dbReference>
<evidence type="ECO:0000313" key="3">
    <source>
        <dbReference type="Proteomes" id="UP000504603"/>
    </source>
</evidence>
<accession>A0A6J1CMV6</accession>
<dbReference type="GO" id="GO:0009959">
    <property type="term" value="P:negative gravitropism"/>
    <property type="evidence" value="ECO:0007669"/>
    <property type="project" value="InterPro"/>
</dbReference>
<protein>
    <submittedName>
        <fullName evidence="4">Protein GRAVITROPIC IN THE LIGHT 1-like</fullName>
    </submittedName>
</protein>
<keyword evidence="3" id="KW-1185">Reference proteome</keyword>
<name>A0A6J1CMV6_MOMCH</name>
<proteinExistence type="predicted"/>
<dbReference type="Pfam" id="PF04859">
    <property type="entry name" value="DUF641"/>
    <property type="match status" value="1"/>
</dbReference>
<dbReference type="InterPro" id="IPR040225">
    <property type="entry name" value="GIL1-like"/>
</dbReference>
<dbReference type="AlphaFoldDB" id="A0A6J1CMV6"/>
<dbReference type="OrthoDB" id="1645450at2759"/>
<dbReference type="KEGG" id="mcha:111012928"/>